<name>A0A1T4UV44_9GAMM</name>
<evidence type="ECO:0000256" key="9">
    <source>
        <dbReference type="RuleBase" id="RU369079"/>
    </source>
</evidence>
<evidence type="ECO:0000256" key="2">
    <source>
        <dbReference type="ARBA" id="ARBA00022448"/>
    </source>
</evidence>
<evidence type="ECO:0000256" key="5">
    <source>
        <dbReference type="ARBA" id="ARBA00022692"/>
    </source>
</evidence>
<keyword evidence="3" id="KW-1003">Cell membrane</keyword>
<evidence type="ECO:0000256" key="4">
    <source>
        <dbReference type="ARBA" id="ARBA00022519"/>
    </source>
</evidence>
<comment type="function">
    <text evidence="9">Part of the tripartite ATP-independent periplasmic (TRAP) transport system.</text>
</comment>
<dbReference type="STRING" id="83771.SAMN02910357_01586"/>
<keyword evidence="6 9" id="KW-1133">Transmembrane helix</keyword>
<comment type="subunit">
    <text evidence="9">The complex comprises the extracytoplasmic solute receptor protein and the two transmembrane proteins.</text>
</comment>
<evidence type="ECO:0000256" key="8">
    <source>
        <dbReference type="ARBA" id="ARBA00038436"/>
    </source>
</evidence>
<dbReference type="Pfam" id="PF04290">
    <property type="entry name" value="DctQ"/>
    <property type="match status" value="1"/>
</dbReference>
<organism evidence="11 12">
    <name type="scientific">Succinivibrio dextrinosolvens DSM 3072</name>
    <dbReference type="NCBI Taxonomy" id="1123324"/>
    <lineage>
        <taxon>Bacteria</taxon>
        <taxon>Pseudomonadati</taxon>
        <taxon>Pseudomonadota</taxon>
        <taxon>Gammaproteobacteria</taxon>
        <taxon>Aeromonadales</taxon>
        <taxon>Succinivibrionaceae</taxon>
        <taxon>Succinivibrio</taxon>
    </lineage>
</organism>
<keyword evidence="5 9" id="KW-0812">Transmembrane</keyword>
<feature type="transmembrane region" description="Helical" evidence="9">
    <location>
        <begin position="126"/>
        <end position="148"/>
    </location>
</feature>
<dbReference type="AlphaFoldDB" id="A0A1T4UV44"/>
<evidence type="ECO:0000259" key="10">
    <source>
        <dbReference type="Pfam" id="PF04290"/>
    </source>
</evidence>
<dbReference type="InterPro" id="IPR007387">
    <property type="entry name" value="TRAP_DctQ"/>
</dbReference>
<keyword evidence="7 9" id="KW-0472">Membrane</keyword>
<comment type="similarity">
    <text evidence="8 9">Belongs to the TRAP transporter small permease family.</text>
</comment>
<evidence type="ECO:0000313" key="12">
    <source>
        <dbReference type="Proteomes" id="UP000242432"/>
    </source>
</evidence>
<evidence type="ECO:0000313" key="11">
    <source>
        <dbReference type="EMBL" id="SKA56544.1"/>
    </source>
</evidence>
<feature type="transmembrane region" description="Helical" evidence="9">
    <location>
        <begin position="52"/>
        <end position="72"/>
    </location>
</feature>
<dbReference type="GO" id="GO:0015740">
    <property type="term" value="P:C4-dicarboxylate transport"/>
    <property type="evidence" value="ECO:0007669"/>
    <property type="project" value="TreeGrafter"/>
</dbReference>
<feature type="transmembrane region" description="Helical" evidence="9">
    <location>
        <begin position="84"/>
        <end position="106"/>
    </location>
</feature>
<dbReference type="PANTHER" id="PTHR35011">
    <property type="entry name" value="2,3-DIKETO-L-GULONATE TRAP TRANSPORTER SMALL PERMEASE PROTEIN YIAM"/>
    <property type="match status" value="1"/>
</dbReference>
<dbReference type="Proteomes" id="UP000242432">
    <property type="component" value="Unassembled WGS sequence"/>
</dbReference>
<accession>A0A1T4UV44</accession>
<dbReference type="GO" id="GO:0005886">
    <property type="term" value="C:plasma membrane"/>
    <property type="evidence" value="ECO:0007669"/>
    <property type="project" value="UniProtKB-SubCell"/>
</dbReference>
<gene>
    <name evidence="11" type="ORF">SAMN02745213_00023</name>
</gene>
<feature type="transmembrane region" description="Helical" evidence="9">
    <location>
        <begin position="12"/>
        <end position="32"/>
    </location>
</feature>
<evidence type="ECO:0000256" key="3">
    <source>
        <dbReference type="ARBA" id="ARBA00022475"/>
    </source>
</evidence>
<evidence type="ECO:0000256" key="7">
    <source>
        <dbReference type="ARBA" id="ARBA00023136"/>
    </source>
</evidence>
<sequence length="164" mass="18456">MLALFQALEKFLKLLVTFANGLMLVLVFIQVITRYVFSWTPAWGEELARYLFVWVVFLSMPLVASYGGHMCIETLTSRVKGATLKFLNIVADIFSIIFLGIMVYYGCIMVARTSFQTSPAMQLPMSYVYVVIPFGCAVMLIYVIINLIKTLQTPASEIKPKGSE</sequence>
<feature type="domain" description="Tripartite ATP-independent periplasmic transporters DctQ component" evidence="10">
    <location>
        <begin position="23"/>
        <end position="152"/>
    </location>
</feature>
<keyword evidence="2 9" id="KW-0813">Transport</keyword>
<keyword evidence="12" id="KW-1185">Reference proteome</keyword>
<evidence type="ECO:0000256" key="1">
    <source>
        <dbReference type="ARBA" id="ARBA00004429"/>
    </source>
</evidence>
<evidence type="ECO:0000256" key="6">
    <source>
        <dbReference type="ARBA" id="ARBA00022989"/>
    </source>
</evidence>
<dbReference type="RefSeq" id="WP_078927703.1">
    <property type="nucleotide sequence ID" value="NZ_FUXX01000001.1"/>
</dbReference>
<comment type="subcellular location">
    <subcellularLocation>
        <location evidence="1 9">Cell inner membrane</location>
        <topology evidence="1 9">Multi-pass membrane protein</topology>
    </subcellularLocation>
</comment>
<dbReference type="InterPro" id="IPR055348">
    <property type="entry name" value="DctQ"/>
</dbReference>
<keyword evidence="4 9" id="KW-0997">Cell inner membrane</keyword>
<reference evidence="12" key="1">
    <citation type="submission" date="2017-02" db="EMBL/GenBank/DDBJ databases">
        <authorList>
            <person name="Varghese N."/>
            <person name="Submissions S."/>
        </authorList>
    </citation>
    <scope>NUCLEOTIDE SEQUENCE [LARGE SCALE GENOMIC DNA]</scope>
    <source>
        <strain evidence="12">DSM 3072</strain>
    </source>
</reference>
<proteinExistence type="inferred from homology"/>
<protein>
    <recommendedName>
        <fullName evidence="9">TRAP transporter small permease protein</fullName>
    </recommendedName>
</protein>
<dbReference type="GO" id="GO:0022857">
    <property type="term" value="F:transmembrane transporter activity"/>
    <property type="evidence" value="ECO:0007669"/>
    <property type="project" value="UniProtKB-UniRule"/>
</dbReference>
<dbReference type="EMBL" id="FUXX01000001">
    <property type="protein sequence ID" value="SKA56544.1"/>
    <property type="molecule type" value="Genomic_DNA"/>
</dbReference>
<dbReference type="PANTHER" id="PTHR35011:SF2">
    <property type="entry name" value="2,3-DIKETO-L-GULONATE TRAP TRANSPORTER SMALL PERMEASE PROTEIN YIAM"/>
    <property type="match status" value="1"/>
</dbReference>